<dbReference type="Proteomes" id="UP000051887">
    <property type="component" value="Unassembled WGS sequence"/>
</dbReference>
<reference evidence="2 4" key="1">
    <citation type="submission" date="2015-09" db="EMBL/GenBank/DDBJ databases">
        <authorList>
            <consortium name="Swine Surveillance"/>
        </authorList>
    </citation>
    <scope>NUCLEOTIDE SEQUENCE [LARGE SCALE GENOMIC DNA]</scope>
    <source>
        <strain evidence="2 4">5120</strain>
    </source>
</reference>
<dbReference type="Proteomes" id="UP000051086">
    <property type="component" value="Unassembled WGS sequence"/>
</dbReference>
<evidence type="ECO:0000313" key="3">
    <source>
        <dbReference type="Proteomes" id="UP000051086"/>
    </source>
</evidence>
<accession>A0A0P1GBG8</accession>
<organism evidence="2 4">
    <name type="scientific">Thalassovita autumnalis</name>
    <dbReference type="NCBI Taxonomy" id="2072972"/>
    <lineage>
        <taxon>Bacteria</taxon>
        <taxon>Pseudomonadati</taxon>
        <taxon>Pseudomonadota</taxon>
        <taxon>Alphaproteobacteria</taxon>
        <taxon>Rhodobacterales</taxon>
        <taxon>Roseobacteraceae</taxon>
        <taxon>Thalassovita</taxon>
    </lineage>
</organism>
<dbReference type="EMBL" id="CYSB01000044">
    <property type="protein sequence ID" value="CUH70077.1"/>
    <property type="molecule type" value="Genomic_DNA"/>
</dbReference>
<keyword evidence="3" id="KW-1185">Reference proteome</keyword>
<evidence type="ECO:0000313" key="1">
    <source>
        <dbReference type="EMBL" id="CUH70077.1"/>
    </source>
</evidence>
<dbReference type="OrthoDB" id="8454053at2"/>
<dbReference type="EMBL" id="CYSC01000040">
    <property type="protein sequence ID" value="CUH73501.1"/>
    <property type="molecule type" value="Genomic_DNA"/>
</dbReference>
<sequence>MIEGDPCLRTLFLAKAIWEELDEETWNDPQLGVRYGQLEADFDRYVTGDTIPIGMDPYGKGDGAFMARIDPPHLGIWTIRSVAPKPAIRVFGAFCEPDLFVGLITRVRRDLGGPGSREWANAREDAIQRWDNLFPGHTRLTGGSLDDFFLQKAIIV</sequence>
<evidence type="ECO:0000313" key="4">
    <source>
        <dbReference type="Proteomes" id="UP000051887"/>
    </source>
</evidence>
<dbReference type="AlphaFoldDB" id="A0A0P1GBG8"/>
<protein>
    <submittedName>
        <fullName evidence="2">Uncharacterized protein</fullName>
    </submittedName>
</protein>
<evidence type="ECO:0000313" key="2">
    <source>
        <dbReference type="EMBL" id="CUH73501.1"/>
    </source>
</evidence>
<proteinExistence type="predicted"/>
<dbReference type="RefSeq" id="WP_058244641.1">
    <property type="nucleotide sequence ID" value="NZ_CYSB01000044.1"/>
</dbReference>
<reference evidence="1 3" key="2">
    <citation type="submission" date="2015-09" db="EMBL/GenBank/DDBJ databases">
        <authorList>
            <person name="Rodrigo-Torres L."/>
            <person name="Arahal D.R."/>
        </authorList>
    </citation>
    <scope>NUCLEOTIDE SEQUENCE [LARGE SCALE GENOMIC DNA]</scope>
    <source>
        <strain evidence="1 3">CECT 5118</strain>
    </source>
</reference>
<name>A0A0P1GBG8_9RHOB</name>
<gene>
    <name evidence="1" type="ORF">TL5118_04052</name>
    <name evidence="2" type="ORF">TL5120_03311</name>
</gene>